<keyword evidence="2 4" id="KW-0808">Transferase</keyword>
<sequence length="198" mass="22595">MFYNFVKYILRFMLLFLVKLDFVNKEKIPQQGQIVFASNHVSLWDPVILGVYLTRKVHFIAKEELFKIFFLGFIMKRIGAIPIKRGQADRNAIRQSIKYLNNGEALCIFPEGTRSLNKNIGDFLPGTSLIAVKGNAPIIPVALIGTSDILKKGFKTKIRIVIGDPIEVNEYHNQKVPSSQIELLTKRLEDEVKSLFNE</sequence>
<dbReference type="PANTHER" id="PTHR10434:SF11">
    <property type="entry name" value="1-ACYL-SN-GLYCEROL-3-PHOSPHATE ACYLTRANSFERASE"/>
    <property type="match status" value="1"/>
</dbReference>
<dbReference type="STRING" id="656914.SAMN00017405_0203"/>
<keyword evidence="7" id="KW-1185">Reference proteome</keyword>
<keyword evidence="4" id="KW-0443">Lipid metabolism</keyword>
<dbReference type="EMBL" id="FWWT01000022">
    <property type="protein sequence ID" value="SMB94422.1"/>
    <property type="molecule type" value="Genomic_DNA"/>
</dbReference>
<dbReference type="GO" id="GO:0006654">
    <property type="term" value="P:phosphatidic acid biosynthetic process"/>
    <property type="evidence" value="ECO:0007669"/>
    <property type="project" value="TreeGrafter"/>
</dbReference>
<dbReference type="Pfam" id="PF01553">
    <property type="entry name" value="Acyltransferase"/>
    <property type="match status" value="1"/>
</dbReference>
<evidence type="ECO:0000313" key="6">
    <source>
        <dbReference type="EMBL" id="SMB94422.1"/>
    </source>
</evidence>
<feature type="domain" description="Phospholipid/glycerol acyltransferase" evidence="5">
    <location>
        <begin position="34"/>
        <end position="146"/>
    </location>
</feature>
<dbReference type="GO" id="GO:0003841">
    <property type="term" value="F:1-acylglycerol-3-phosphate O-acyltransferase activity"/>
    <property type="evidence" value="ECO:0007669"/>
    <property type="project" value="UniProtKB-UniRule"/>
</dbReference>
<name>A0A1W1VM30_DESTI</name>
<accession>A0A1W1VM30</accession>
<keyword evidence="4" id="KW-1208">Phospholipid metabolism</keyword>
<dbReference type="GO" id="GO:0016020">
    <property type="term" value="C:membrane"/>
    <property type="evidence" value="ECO:0007669"/>
    <property type="project" value="InterPro"/>
</dbReference>
<evidence type="ECO:0000313" key="7">
    <source>
        <dbReference type="Proteomes" id="UP000192731"/>
    </source>
</evidence>
<dbReference type="OrthoDB" id="9803035at2"/>
<dbReference type="PANTHER" id="PTHR10434">
    <property type="entry name" value="1-ACYL-SN-GLYCEROL-3-PHOSPHATE ACYLTRANSFERASE"/>
    <property type="match status" value="1"/>
</dbReference>
<dbReference type="SUPFAM" id="SSF69593">
    <property type="entry name" value="Glycerol-3-phosphate (1)-acyltransferase"/>
    <property type="match status" value="1"/>
</dbReference>
<organism evidence="6 7">
    <name type="scientific">Desulfonispora thiosulfatigenes DSM 11270</name>
    <dbReference type="NCBI Taxonomy" id="656914"/>
    <lineage>
        <taxon>Bacteria</taxon>
        <taxon>Bacillati</taxon>
        <taxon>Bacillota</taxon>
        <taxon>Clostridia</taxon>
        <taxon>Eubacteriales</taxon>
        <taxon>Peptococcaceae</taxon>
        <taxon>Desulfonispora</taxon>
    </lineage>
</organism>
<evidence type="ECO:0000259" key="5">
    <source>
        <dbReference type="SMART" id="SM00563"/>
    </source>
</evidence>
<gene>
    <name evidence="6" type="ORF">SAMN00017405_0203</name>
</gene>
<dbReference type="Proteomes" id="UP000192731">
    <property type="component" value="Unassembled WGS sequence"/>
</dbReference>
<proteinExistence type="inferred from homology"/>
<dbReference type="SMART" id="SM00563">
    <property type="entry name" value="PlsC"/>
    <property type="match status" value="1"/>
</dbReference>
<comment type="catalytic activity">
    <reaction evidence="4">
        <text>a 1-acyl-sn-glycero-3-phosphate + an acyl-CoA = a 1,2-diacyl-sn-glycero-3-phosphate + CoA</text>
        <dbReference type="Rhea" id="RHEA:19709"/>
        <dbReference type="ChEBI" id="CHEBI:57287"/>
        <dbReference type="ChEBI" id="CHEBI:57970"/>
        <dbReference type="ChEBI" id="CHEBI:58342"/>
        <dbReference type="ChEBI" id="CHEBI:58608"/>
        <dbReference type="EC" id="2.3.1.51"/>
    </reaction>
</comment>
<evidence type="ECO:0000256" key="2">
    <source>
        <dbReference type="ARBA" id="ARBA00022679"/>
    </source>
</evidence>
<dbReference type="InterPro" id="IPR002123">
    <property type="entry name" value="Plipid/glycerol_acylTrfase"/>
</dbReference>
<keyword evidence="4" id="KW-0594">Phospholipid biosynthesis</keyword>
<dbReference type="CDD" id="cd07989">
    <property type="entry name" value="LPLAT_AGPAT-like"/>
    <property type="match status" value="1"/>
</dbReference>
<dbReference type="RefSeq" id="WP_084054021.1">
    <property type="nucleotide sequence ID" value="NZ_FWWT01000022.1"/>
</dbReference>
<comment type="similarity">
    <text evidence="1 4">Belongs to the 1-acyl-sn-glycerol-3-phosphate acyltransferase family.</text>
</comment>
<reference evidence="6 7" key="1">
    <citation type="submission" date="2017-04" db="EMBL/GenBank/DDBJ databases">
        <authorList>
            <person name="Afonso C.L."/>
            <person name="Miller P.J."/>
            <person name="Scott M.A."/>
            <person name="Spackman E."/>
            <person name="Goraichik I."/>
            <person name="Dimitrov K.M."/>
            <person name="Suarez D.L."/>
            <person name="Swayne D.E."/>
        </authorList>
    </citation>
    <scope>NUCLEOTIDE SEQUENCE [LARGE SCALE GENOMIC DNA]</scope>
    <source>
        <strain evidence="6 7">DSM 11270</strain>
    </source>
</reference>
<evidence type="ECO:0000256" key="4">
    <source>
        <dbReference type="RuleBase" id="RU361267"/>
    </source>
</evidence>
<dbReference type="AlphaFoldDB" id="A0A1W1VM30"/>
<dbReference type="EC" id="2.3.1.51" evidence="4"/>
<evidence type="ECO:0000256" key="1">
    <source>
        <dbReference type="ARBA" id="ARBA00008655"/>
    </source>
</evidence>
<keyword evidence="3 4" id="KW-0012">Acyltransferase</keyword>
<protein>
    <recommendedName>
        <fullName evidence="4">1-acyl-sn-glycerol-3-phosphate acyltransferase</fullName>
        <ecNumber evidence="4">2.3.1.51</ecNumber>
    </recommendedName>
</protein>
<evidence type="ECO:0000256" key="3">
    <source>
        <dbReference type="ARBA" id="ARBA00023315"/>
    </source>
</evidence>
<dbReference type="NCBIfam" id="TIGR00530">
    <property type="entry name" value="AGP_acyltrn"/>
    <property type="match status" value="1"/>
</dbReference>
<dbReference type="InterPro" id="IPR004552">
    <property type="entry name" value="AGP_acyltrans"/>
</dbReference>
<comment type="domain">
    <text evidence="4">The HXXXXD motif is essential for acyltransferase activity and may constitute the binding site for the phosphate moiety of the glycerol-3-phosphate.</text>
</comment>
<keyword evidence="4" id="KW-0444">Lipid biosynthesis</keyword>